<evidence type="ECO:0000313" key="3">
    <source>
        <dbReference type="Proteomes" id="UP001177023"/>
    </source>
</evidence>
<feature type="region of interest" description="Disordered" evidence="1">
    <location>
        <begin position="65"/>
        <end position="85"/>
    </location>
</feature>
<comment type="caution">
    <text evidence="2">The sequence shown here is derived from an EMBL/GenBank/DDBJ whole genome shotgun (WGS) entry which is preliminary data.</text>
</comment>
<dbReference type="Proteomes" id="UP001177023">
    <property type="component" value="Unassembled WGS sequence"/>
</dbReference>
<sequence>MQVYKVDDVGADDFAKAYEFNGTSAVKLGPDDISSTDKSVNTKAAIHPNDFAKYDHEIHAGASTTDSAKFEPDHSGTNASNSPADHLGKSESYAWLLNTRAANRTADHDLYALDHLVKYSNHKFNSPSQSNYDSGSENFAKFRTFENIYHTDWPDDFGKFGHNVWNRRGDGKFRTAENSYYNDWPDDFAKFRHNVWKWRGDSKFRNAVRTNRFSVPDDFAKFRYNFWKRRGDSEFRNAVDTYSINRPDGFDKFSHNFWKRHGDSKFRTDVNSYSINCLDRVNKFSHNV</sequence>
<reference evidence="2" key="1">
    <citation type="submission" date="2023-06" db="EMBL/GenBank/DDBJ databases">
        <authorList>
            <person name="Delattre M."/>
        </authorList>
    </citation>
    <scope>NUCLEOTIDE SEQUENCE</scope>
    <source>
        <strain evidence="2">AF72</strain>
    </source>
</reference>
<gene>
    <name evidence="2" type="ORF">MSPICULIGERA_LOCUS15301</name>
</gene>
<organism evidence="2 3">
    <name type="scientific">Mesorhabditis spiculigera</name>
    <dbReference type="NCBI Taxonomy" id="96644"/>
    <lineage>
        <taxon>Eukaryota</taxon>
        <taxon>Metazoa</taxon>
        <taxon>Ecdysozoa</taxon>
        <taxon>Nematoda</taxon>
        <taxon>Chromadorea</taxon>
        <taxon>Rhabditida</taxon>
        <taxon>Rhabditina</taxon>
        <taxon>Rhabditomorpha</taxon>
        <taxon>Rhabditoidea</taxon>
        <taxon>Rhabditidae</taxon>
        <taxon>Mesorhabditinae</taxon>
        <taxon>Mesorhabditis</taxon>
    </lineage>
</organism>
<accession>A0AA36G3L9</accession>
<proteinExistence type="predicted"/>
<dbReference type="AlphaFoldDB" id="A0AA36G3L9"/>
<protein>
    <submittedName>
        <fullName evidence="2">Uncharacterized protein</fullName>
    </submittedName>
</protein>
<name>A0AA36G3L9_9BILA</name>
<evidence type="ECO:0000256" key="1">
    <source>
        <dbReference type="SAM" id="MobiDB-lite"/>
    </source>
</evidence>
<evidence type="ECO:0000313" key="2">
    <source>
        <dbReference type="EMBL" id="CAJ0577021.1"/>
    </source>
</evidence>
<feature type="non-terminal residue" evidence="2">
    <location>
        <position position="288"/>
    </location>
</feature>
<dbReference type="EMBL" id="CATQJA010002648">
    <property type="protein sequence ID" value="CAJ0577021.1"/>
    <property type="molecule type" value="Genomic_DNA"/>
</dbReference>
<keyword evidence="3" id="KW-1185">Reference proteome</keyword>